<dbReference type="OrthoDB" id="9812708at2"/>
<proteinExistence type="predicted"/>
<dbReference type="Gene3D" id="1.25.40.20">
    <property type="entry name" value="Ankyrin repeat-containing domain"/>
    <property type="match status" value="1"/>
</dbReference>
<protein>
    <submittedName>
        <fullName evidence="1">Ankyrin repeat domain-containing protein</fullName>
    </submittedName>
</protein>
<accession>A0A3M8RJ71</accession>
<dbReference type="AlphaFoldDB" id="A0A3M8RJ71"/>
<dbReference type="RefSeq" id="WP_123101968.1">
    <property type="nucleotide sequence ID" value="NZ_CP127527.1"/>
</dbReference>
<comment type="caution">
    <text evidence="1">The sequence shown here is derived from an EMBL/GenBank/DDBJ whole genome shotgun (WGS) entry which is preliminary data.</text>
</comment>
<name>A0A3M8RJ71_9PROT</name>
<dbReference type="SUPFAM" id="SSF48403">
    <property type="entry name" value="Ankyrin repeat"/>
    <property type="match status" value="1"/>
</dbReference>
<sequence>MPKWLIILIITTLLVAGALLSRHFLMPWDNPNPDRALLDALHTGNLAKFQRLLAKGANPNAHLPDKHGVMCDATEPGKEAFLKAAIAHGGNVNLYTDVSSIFATPLNCAISHENSRAFHTLLDHGADLNLPGCPTCGSGSERRPLDVAASLDNWDMVLEILKRFEKAGGLPRDQVEGVIHDIENFSLGEGGTAYPQRERVIAYLRARGYAVGPAATYHRHPSAPTKGQP</sequence>
<organism evidence="1">
    <name type="scientific">Acidithiobacillus sulfuriphilus</name>
    <dbReference type="NCBI Taxonomy" id="1867749"/>
    <lineage>
        <taxon>Bacteria</taxon>
        <taxon>Pseudomonadati</taxon>
        <taxon>Pseudomonadota</taxon>
        <taxon>Acidithiobacillia</taxon>
        <taxon>Acidithiobacillales</taxon>
        <taxon>Acidithiobacillaceae</taxon>
        <taxon>Acidithiobacillus</taxon>
    </lineage>
</organism>
<dbReference type="EMBL" id="RIZI01000117">
    <property type="protein sequence ID" value="RNF68698.1"/>
    <property type="molecule type" value="Genomic_DNA"/>
</dbReference>
<dbReference type="InterPro" id="IPR036770">
    <property type="entry name" value="Ankyrin_rpt-contain_sf"/>
</dbReference>
<gene>
    <name evidence="1" type="ORF">EC580_02750</name>
</gene>
<evidence type="ECO:0000313" key="1">
    <source>
        <dbReference type="EMBL" id="RNF68698.1"/>
    </source>
</evidence>
<reference evidence="1" key="1">
    <citation type="submission" date="2018-10" db="EMBL/GenBank/DDBJ databases">
        <title>Acidithiobacillus sulfuriphilus sp. nov.: an extremely acidophilic sulfur-oxidizing chemolithotroph isolated from a neutral pH environment.</title>
        <authorList>
            <person name="Falagan C."/>
            <person name="Moya-Beltran A."/>
            <person name="Quatrini R."/>
            <person name="Johnson D.B."/>
        </authorList>
    </citation>
    <scope>NUCLEOTIDE SEQUENCE [LARGE SCALE GENOMIC DNA]</scope>
    <source>
        <strain evidence="1">CJ-2</strain>
    </source>
</reference>